<accession>A0A5P2B807</accession>
<name>A0A5P2B807_STRVZ</name>
<dbReference type="Gene3D" id="3.90.190.20">
    <property type="entry name" value="Mur ligase, C-terminal domain"/>
    <property type="match status" value="1"/>
</dbReference>
<organism evidence="2 3">
    <name type="scientific">Streptomyces venezuelae</name>
    <dbReference type="NCBI Taxonomy" id="54571"/>
    <lineage>
        <taxon>Bacteria</taxon>
        <taxon>Bacillati</taxon>
        <taxon>Actinomycetota</taxon>
        <taxon>Actinomycetes</taxon>
        <taxon>Kitasatosporales</taxon>
        <taxon>Streptomycetaceae</taxon>
        <taxon>Streptomyces</taxon>
    </lineage>
</organism>
<dbReference type="InterPro" id="IPR036615">
    <property type="entry name" value="Mur_ligase_C_dom_sf"/>
</dbReference>
<keyword evidence="3" id="KW-1185">Reference proteome</keyword>
<dbReference type="AlphaFoldDB" id="A0A5P2B807"/>
<dbReference type="RefSeq" id="WP_150165759.1">
    <property type="nucleotide sequence ID" value="NZ_CP029193.1"/>
</dbReference>
<feature type="region of interest" description="Disordered" evidence="1">
    <location>
        <begin position="140"/>
        <end position="160"/>
    </location>
</feature>
<protein>
    <recommendedName>
        <fullName evidence="4">Bifunctional folylpolyglutamate synthase/dihydrofolate synthase</fullName>
    </recommendedName>
</protein>
<dbReference type="SUPFAM" id="SSF53244">
    <property type="entry name" value="MurD-like peptide ligases, peptide-binding domain"/>
    <property type="match status" value="1"/>
</dbReference>
<evidence type="ECO:0000313" key="3">
    <source>
        <dbReference type="Proteomes" id="UP000323046"/>
    </source>
</evidence>
<sequence>MGREIRYAARSAGGNDNGDGGRGPTTLVDVTTPRTVRRDLPCPRPGAHPHHNLATAVAAVDAMAERGRIRAPEDESPRARLAATRWPGRLELTPRARDPAGPPVLLFAAMSDKDVSGMLAPLPADWPLVLTGTDSRQAADPTTLHDLLSPGRRGPCVTAEDSPSALRRAAELAGPGGLIVVLGLLRLIGETGTALAPRPE</sequence>
<evidence type="ECO:0000256" key="1">
    <source>
        <dbReference type="SAM" id="MobiDB-lite"/>
    </source>
</evidence>
<evidence type="ECO:0000313" key="2">
    <source>
        <dbReference type="EMBL" id="QES26137.1"/>
    </source>
</evidence>
<evidence type="ECO:0008006" key="4">
    <source>
        <dbReference type="Google" id="ProtNLM"/>
    </source>
</evidence>
<dbReference type="Proteomes" id="UP000323046">
    <property type="component" value="Chromosome"/>
</dbReference>
<dbReference type="GO" id="GO:0016881">
    <property type="term" value="F:acid-amino acid ligase activity"/>
    <property type="evidence" value="ECO:0007669"/>
    <property type="project" value="InterPro"/>
</dbReference>
<proteinExistence type="predicted"/>
<dbReference type="OrthoDB" id="9809356at2"/>
<gene>
    <name evidence="2" type="ORF">DEJ47_06375</name>
</gene>
<dbReference type="EMBL" id="CP029193">
    <property type="protein sequence ID" value="QES26137.1"/>
    <property type="molecule type" value="Genomic_DNA"/>
</dbReference>
<reference evidence="2 3" key="1">
    <citation type="submission" date="2018-05" db="EMBL/GenBank/DDBJ databases">
        <title>Streptomyces venezuelae.</title>
        <authorList>
            <person name="Kim W."/>
            <person name="Lee N."/>
            <person name="Cho B.-K."/>
        </authorList>
    </citation>
    <scope>NUCLEOTIDE SEQUENCE [LARGE SCALE GENOMIC DNA]</scope>
    <source>
        <strain evidence="2 3">ATCC 14583</strain>
    </source>
</reference>